<name>A0A218WHI9_PUNGR</name>
<feature type="domain" description="DUF630" evidence="1">
    <location>
        <begin position="1"/>
        <end position="56"/>
    </location>
</feature>
<reference evidence="3 5" key="3">
    <citation type="submission" date="2017-11" db="EMBL/GenBank/DDBJ databases">
        <title>De-novo sequencing of pomegranate (Punica granatum L.) genome.</title>
        <authorList>
            <person name="Akparov Z."/>
            <person name="Amiraslanov A."/>
            <person name="Hajiyeva S."/>
            <person name="Abbasov M."/>
            <person name="Kaur K."/>
            <person name="Hamwieh A."/>
            <person name="Solovyev V."/>
            <person name="Salamov A."/>
            <person name="Braich B."/>
            <person name="Kosarev P."/>
            <person name="Mahmoud A."/>
            <person name="Hajiyev E."/>
            <person name="Babayeva S."/>
            <person name="Izzatullayeva V."/>
            <person name="Mammadov A."/>
            <person name="Mammadov A."/>
            <person name="Sharifova S."/>
            <person name="Ojaghi J."/>
            <person name="Eynullazada K."/>
            <person name="Bayramov B."/>
            <person name="Abdulazimova A."/>
            <person name="Shahmuradov I."/>
        </authorList>
    </citation>
    <scope>NUCLEOTIDE SEQUENCE [LARGE SCALE GENOMIC DNA]</scope>
    <source>
        <strain evidence="3">AG2017</strain>
        <strain evidence="5">cv. AG2017</strain>
        <tissue evidence="3">Leaf</tissue>
    </source>
</reference>
<accession>A0A218WHI9</accession>
<dbReference type="EMBL" id="MTKT01004293">
    <property type="protein sequence ID" value="OWM71830.1"/>
    <property type="molecule type" value="Genomic_DNA"/>
</dbReference>
<dbReference type="InterPro" id="IPR006868">
    <property type="entry name" value="DUF630"/>
</dbReference>
<evidence type="ECO:0000313" key="4">
    <source>
        <dbReference type="Proteomes" id="UP000197138"/>
    </source>
</evidence>
<protein>
    <recommendedName>
        <fullName evidence="1">DUF630 domain-containing protein</fullName>
    </recommendedName>
</protein>
<evidence type="ECO:0000313" key="3">
    <source>
        <dbReference type="EMBL" id="PKI37567.1"/>
    </source>
</evidence>
<proteinExistence type="predicted"/>
<dbReference type="Pfam" id="PF04783">
    <property type="entry name" value="DUF630"/>
    <property type="match status" value="1"/>
</dbReference>
<keyword evidence="5" id="KW-1185">Reference proteome</keyword>
<evidence type="ECO:0000259" key="1">
    <source>
        <dbReference type="Pfam" id="PF04783"/>
    </source>
</evidence>
<reference evidence="2" key="2">
    <citation type="submission" date="2017-06" db="EMBL/GenBank/DDBJ databases">
        <title>The pomegranate genome and the genomics of punicalagin biosynthesis.</title>
        <authorList>
            <person name="Xu C."/>
        </authorList>
    </citation>
    <scope>NUCLEOTIDE SEQUENCE [LARGE SCALE GENOMIC DNA]</scope>
    <source>
        <tissue evidence="2">Fresh leaf</tissue>
    </source>
</reference>
<evidence type="ECO:0000313" key="5">
    <source>
        <dbReference type="Proteomes" id="UP000233551"/>
    </source>
</evidence>
<gene>
    <name evidence="2" type="ORF">CDL15_Pgr017713</name>
    <name evidence="3" type="ORF">CRG98_042038</name>
</gene>
<dbReference type="Proteomes" id="UP000233551">
    <property type="component" value="Unassembled WGS sequence"/>
</dbReference>
<evidence type="ECO:0000313" key="2">
    <source>
        <dbReference type="EMBL" id="OWM71830.1"/>
    </source>
</evidence>
<reference evidence="4" key="1">
    <citation type="journal article" date="2017" name="Plant J.">
        <title>The pomegranate (Punica granatum L.) genome and the genomics of punicalagin biosynthesis.</title>
        <authorList>
            <person name="Qin G."/>
            <person name="Xu C."/>
            <person name="Ming R."/>
            <person name="Tang H."/>
            <person name="Guyot R."/>
            <person name="Kramer E.M."/>
            <person name="Hu Y."/>
            <person name="Yi X."/>
            <person name="Qi Y."/>
            <person name="Xu X."/>
            <person name="Gao Z."/>
            <person name="Pan H."/>
            <person name="Jian J."/>
            <person name="Tian Y."/>
            <person name="Yue Z."/>
            <person name="Xu Y."/>
        </authorList>
    </citation>
    <scope>NUCLEOTIDE SEQUENCE [LARGE SCALE GENOMIC DNA]</scope>
    <source>
        <strain evidence="4">cv. Dabenzi</strain>
    </source>
</reference>
<dbReference type="EMBL" id="PGOL01004349">
    <property type="protein sequence ID" value="PKI37567.1"/>
    <property type="molecule type" value="Genomic_DNA"/>
</dbReference>
<dbReference type="AlphaFoldDB" id="A0A218WHI9"/>
<sequence>MGRLATKLEQEGEAVAICWERKKLLKQAVDGTLSRKPTSGCQALYAVSAAIKLCFETKLQRARYEPCGFNSKFCGLNRMHRRASGQHRASIEGVTEAAVTGRAAVVAEQGWP</sequence>
<organism evidence="2 4">
    <name type="scientific">Punica granatum</name>
    <name type="common">Pomegranate</name>
    <dbReference type="NCBI Taxonomy" id="22663"/>
    <lineage>
        <taxon>Eukaryota</taxon>
        <taxon>Viridiplantae</taxon>
        <taxon>Streptophyta</taxon>
        <taxon>Embryophyta</taxon>
        <taxon>Tracheophyta</taxon>
        <taxon>Spermatophyta</taxon>
        <taxon>Magnoliopsida</taxon>
        <taxon>eudicotyledons</taxon>
        <taxon>Gunneridae</taxon>
        <taxon>Pentapetalae</taxon>
        <taxon>rosids</taxon>
        <taxon>malvids</taxon>
        <taxon>Myrtales</taxon>
        <taxon>Lythraceae</taxon>
        <taxon>Punica</taxon>
    </lineage>
</organism>
<comment type="caution">
    <text evidence="2">The sequence shown here is derived from an EMBL/GenBank/DDBJ whole genome shotgun (WGS) entry which is preliminary data.</text>
</comment>
<dbReference type="Proteomes" id="UP000197138">
    <property type="component" value="Unassembled WGS sequence"/>
</dbReference>